<keyword evidence="2" id="KW-1185">Reference proteome</keyword>
<proteinExistence type="predicted"/>
<accession>A0AAN9P681</accession>
<evidence type="ECO:0000313" key="1">
    <source>
        <dbReference type="EMBL" id="KAK7286547.1"/>
    </source>
</evidence>
<dbReference type="Proteomes" id="UP001359559">
    <property type="component" value="Unassembled WGS sequence"/>
</dbReference>
<protein>
    <submittedName>
        <fullName evidence="1">Uncharacterized protein</fullName>
    </submittedName>
</protein>
<name>A0AAN9P681_CLITE</name>
<dbReference type="AlphaFoldDB" id="A0AAN9P681"/>
<dbReference type="EMBL" id="JAYKXN010000005">
    <property type="protein sequence ID" value="KAK7286547.1"/>
    <property type="molecule type" value="Genomic_DNA"/>
</dbReference>
<gene>
    <name evidence="1" type="ORF">RJT34_21614</name>
</gene>
<comment type="caution">
    <text evidence="1">The sequence shown here is derived from an EMBL/GenBank/DDBJ whole genome shotgun (WGS) entry which is preliminary data.</text>
</comment>
<evidence type="ECO:0000313" key="2">
    <source>
        <dbReference type="Proteomes" id="UP001359559"/>
    </source>
</evidence>
<organism evidence="1 2">
    <name type="scientific">Clitoria ternatea</name>
    <name type="common">Butterfly pea</name>
    <dbReference type="NCBI Taxonomy" id="43366"/>
    <lineage>
        <taxon>Eukaryota</taxon>
        <taxon>Viridiplantae</taxon>
        <taxon>Streptophyta</taxon>
        <taxon>Embryophyta</taxon>
        <taxon>Tracheophyta</taxon>
        <taxon>Spermatophyta</taxon>
        <taxon>Magnoliopsida</taxon>
        <taxon>eudicotyledons</taxon>
        <taxon>Gunneridae</taxon>
        <taxon>Pentapetalae</taxon>
        <taxon>rosids</taxon>
        <taxon>fabids</taxon>
        <taxon>Fabales</taxon>
        <taxon>Fabaceae</taxon>
        <taxon>Papilionoideae</taxon>
        <taxon>50 kb inversion clade</taxon>
        <taxon>NPAAA clade</taxon>
        <taxon>indigoferoid/millettioid clade</taxon>
        <taxon>Phaseoleae</taxon>
        <taxon>Clitoria</taxon>
    </lineage>
</organism>
<reference evidence="1 2" key="1">
    <citation type="submission" date="2024-01" db="EMBL/GenBank/DDBJ databases">
        <title>The genomes of 5 underutilized Papilionoideae crops provide insights into root nodulation and disease resistance.</title>
        <authorList>
            <person name="Yuan L."/>
        </authorList>
    </citation>
    <scope>NUCLEOTIDE SEQUENCE [LARGE SCALE GENOMIC DNA]</scope>
    <source>
        <strain evidence="1">LY-2023</strain>
        <tissue evidence="1">Leaf</tissue>
    </source>
</reference>
<sequence>MNVELMDSERKKRLSLLKDTIMIDQYGGFSFHMVGSSGTYLILVDRAKKEQVVFLEFVHWSVMLTLDKDYSVLVEHNHEIVLLPLAALRELWNPPATNVGITLVVDHGFTCLVVMSDCLYAVNLILLEKASRMYAALIRRIRVLFSQNCFMPSHILREA</sequence>